<organism evidence="1 2">
    <name type="scientific">Hydrogenophaga laconesensis</name>
    <dbReference type="NCBI Taxonomy" id="1805971"/>
    <lineage>
        <taxon>Bacteria</taxon>
        <taxon>Pseudomonadati</taxon>
        <taxon>Pseudomonadota</taxon>
        <taxon>Betaproteobacteria</taxon>
        <taxon>Burkholderiales</taxon>
        <taxon>Comamonadaceae</taxon>
        <taxon>Hydrogenophaga</taxon>
    </lineage>
</organism>
<name>A0ABU1VHF7_9BURK</name>
<reference evidence="1 2" key="1">
    <citation type="submission" date="2023-07" db="EMBL/GenBank/DDBJ databases">
        <title>Sorghum-associated microbial communities from plants grown in Nebraska, USA.</title>
        <authorList>
            <person name="Schachtman D."/>
        </authorList>
    </citation>
    <scope>NUCLEOTIDE SEQUENCE [LARGE SCALE GENOMIC DNA]</scope>
    <source>
        <strain evidence="1 2">BE240</strain>
    </source>
</reference>
<accession>A0ABU1VHF7</accession>
<dbReference type="EMBL" id="JAVDWE010000016">
    <property type="protein sequence ID" value="MDR7096750.1"/>
    <property type="molecule type" value="Genomic_DNA"/>
</dbReference>
<sequence>MNEYGHSTVGTWSAFTDRRLVVVVNPEDVAPFQSNLGEKYSVIPFSADSLKHMANIRAREDELDLHRGDYRWQAARFSWKVFAMEEAYKVFPDEDPVTWLDADSMLKEGFDQWLSTLFSPTHAVSFLGRAHKQLHAETGLINFRGALGRVMFERVLDIYKSLELFEFNEWTDSYIYTSVLQFNKHCFDICKHRGVRSSNPLYELDRGRHILHLKGMRKNSSTMLLDDLRVLLRR</sequence>
<evidence type="ECO:0000313" key="1">
    <source>
        <dbReference type="EMBL" id="MDR7096750.1"/>
    </source>
</evidence>
<proteinExistence type="predicted"/>
<protein>
    <submittedName>
        <fullName evidence="1">Uncharacterized protein</fullName>
    </submittedName>
</protein>
<evidence type="ECO:0000313" key="2">
    <source>
        <dbReference type="Proteomes" id="UP001265550"/>
    </source>
</evidence>
<dbReference type="Proteomes" id="UP001265550">
    <property type="component" value="Unassembled WGS sequence"/>
</dbReference>
<gene>
    <name evidence="1" type="ORF">J2X09_004507</name>
</gene>
<keyword evidence="2" id="KW-1185">Reference proteome</keyword>
<comment type="caution">
    <text evidence="1">The sequence shown here is derived from an EMBL/GenBank/DDBJ whole genome shotgun (WGS) entry which is preliminary data.</text>
</comment>